<keyword evidence="2" id="KW-1185">Reference proteome</keyword>
<comment type="caution">
    <text evidence="1">The sequence shown here is derived from an EMBL/GenBank/DDBJ whole genome shotgun (WGS) entry which is preliminary data.</text>
</comment>
<dbReference type="EMBL" id="JAPDIA010000003">
    <property type="protein sequence ID" value="MDG0810703.1"/>
    <property type="molecule type" value="Genomic_DNA"/>
</dbReference>
<dbReference type="Proteomes" id="UP001153404">
    <property type="component" value="Unassembled WGS sequence"/>
</dbReference>
<dbReference type="RefSeq" id="WP_277532684.1">
    <property type="nucleotide sequence ID" value="NZ_JAPDIA010000003.1"/>
</dbReference>
<protein>
    <submittedName>
        <fullName evidence="1">Uncharacterized protein</fullName>
    </submittedName>
</protein>
<dbReference type="AlphaFoldDB" id="A0A9X4QTS9"/>
<accession>A0A9X4QTS9</accession>
<proteinExistence type="predicted"/>
<gene>
    <name evidence="1" type="ORF">OMP40_15985</name>
</gene>
<evidence type="ECO:0000313" key="2">
    <source>
        <dbReference type="Proteomes" id="UP001153404"/>
    </source>
</evidence>
<organism evidence="1 2">
    <name type="scientific">Cohnella rhizosphaerae</name>
    <dbReference type="NCBI Taxonomy" id="1457232"/>
    <lineage>
        <taxon>Bacteria</taxon>
        <taxon>Bacillati</taxon>
        <taxon>Bacillota</taxon>
        <taxon>Bacilli</taxon>
        <taxon>Bacillales</taxon>
        <taxon>Paenibacillaceae</taxon>
        <taxon>Cohnella</taxon>
    </lineage>
</organism>
<evidence type="ECO:0000313" key="1">
    <source>
        <dbReference type="EMBL" id="MDG0810703.1"/>
    </source>
</evidence>
<name>A0A9X4QTS9_9BACL</name>
<reference evidence="1" key="1">
    <citation type="submission" date="2022-10" db="EMBL/GenBank/DDBJ databases">
        <title>Comparative genomic analysis of Cohnella hashimotonis sp. nov., isolated from the International Space Station.</title>
        <authorList>
            <person name="Simpson A."/>
            <person name="Venkateswaran K."/>
        </authorList>
    </citation>
    <scope>NUCLEOTIDE SEQUENCE</scope>
    <source>
        <strain evidence="1">DSM 28161</strain>
    </source>
</reference>
<sequence>MDCWVSSKFAQEAGAVRTMTGETRSPINAGNLRKTHLMLETCRTAGKVVLEGF</sequence>